<dbReference type="Proteomes" id="UP000799539">
    <property type="component" value="Unassembled WGS sequence"/>
</dbReference>
<organism evidence="1 2">
    <name type="scientific">Cercospora zeae-maydis SCOH1-5</name>
    <dbReference type="NCBI Taxonomy" id="717836"/>
    <lineage>
        <taxon>Eukaryota</taxon>
        <taxon>Fungi</taxon>
        <taxon>Dikarya</taxon>
        <taxon>Ascomycota</taxon>
        <taxon>Pezizomycotina</taxon>
        <taxon>Dothideomycetes</taxon>
        <taxon>Dothideomycetidae</taxon>
        <taxon>Mycosphaerellales</taxon>
        <taxon>Mycosphaerellaceae</taxon>
        <taxon>Cercospora</taxon>
    </lineage>
</organism>
<proteinExistence type="predicted"/>
<dbReference type="EMBL" id="ML992695">
    <property type="protein sequence ID" value="KAF2208304.1"/>
    <property type="molecule type" value="Genomic_DNA"/>
</dbReference>
<protein>
    <submittedName>
        <fullName evidence="1">Uncharacterized protein</fullName>
    </submittedName>
</protein>
<name>A0A6A6F4U0_9PEZI</name>
<sequence length="187" mass="20805">MICCPAPQPLQKESLYNPSSSTPLHRDGRQFGQVAVVSLTVHRSYRRRFILPNIFACRASNWSSNGSCSECSEVGRSIGRPAEIEVLGRRSKLDILFGLIWRKGIPKCFCIQTERRQARQHAASASDCSAGEQNHCSTFVRLVAASHDRLQRRMQKAVQTLASIPFSRTDFRLGYAPASNGEVGKLP</sequence>
<evidence type="ECO:0000313" key="1">
    <source>
        <dbReference type="EMBL" id="KAF2208304.1"/>
    </source>
</evidence>
<evidence type="ECO:0000313" key="2">
    <source>
        <dbReference type="Proteomes" id="UP000799539"/>
    </source>
</evidence>
<dbReference type="AlphaFoldDB" id="A0A6A6F4U0"/>
<gene>
    <name evidence="1" type="ORF">CERZMDRAFT_101570</name>
</gene>
<reference evidence="1" key="1">
    <citation type="journal article" date="2020" name="Stud. Mycol.">
        <title>101 Dothideomycetes genomes: a test case for predicting lifestyles and emergence of pathogens.</title>
        <authorList>
            <person name="Haridas S."/>
            <person name="Albert R."/>
            <person name="Binder M."/>
            <person name="Bloem J."/>
            <person name="Labutti K."/>
            <person name="Salamov A."/>
            <person name="Andreopoulos B."/>
            <person name="Baker S."/>
            <person name="Barry K."/>
            <person name="Bills G."/>
            <person name="Bluhm B."/>
            <person name="Cannon C."/>
            <person name="Castanera R."/>
            <person name="Culley D."/>
            <person name="Daum C."/>
            <person name="Ezra D."/>
            <person name="Gonzalez J."/>
            <person name="Henrissat B."/>
            <person name="Kuo A."/>
            <person name="Liang C."/>
            <person name="Lipzen A."/>
            <person name="Lutzoni F."/>
            <person name="Magnuson J."/>
            <person name="Mondo S."/>
            <person name="Nolan M."/>
            <person name="Ohm R."/>
            <person name="Pangilinan J."/>
            <person name="Park H.-J."/>
            <person name="Ramirez L."/>
            <person name="Alfaro M."/>
            <person name="Sun H."/>
            <person name="Tritt A."/>
            <person name="Yoshinaga Y."/>
            <person name="Zwiers L.-H."/>
            <person name="Turgeon B."/>
            <person name="Goodwin S."/>
            <person name="Spatafora J."/>
            <person name="Crous P."/>
            <person name="Grigoriev I."/>
        </authorList>
    </citation>
    <scope>NUCLEOTIDE SEQUENCE</scope>
    <source>
        <strain evidence="1">SCOH1-5</strain>
    </source>
</reference>
<accession>A0A6A6F4U0</accession>
<keyword evidence="2" id="KW-1185">Reference proteome</keyword>